<dbReference type="Pfam" id="PF00440">
    <property type="entry name" value="TetR_N"/>
    <property type="match status" value="1"/>
</dbReference>
<dbReference type="SUPFAM" id="SSF46689">
    <property type="entry name" value="Homeodomain-like"/>
    <property type="match status" value="1"/>
</dbReference>
<evidence type="ECO:0000313" key="5">
    <source>
        <dbReference type="Proteomes" id="UP000290909"/>
    </source>
</evidence>
<dbReference type="InterPro" id="IPR050624">
    <property type="entry name" value="HTH-type_Tx_Regulator"/>
</dbReference>
<dbReference type="RefSeq" id="WP_035368109.1">
    <property type="nucleotide sequence ID" value="NZ_LR215050.1"/>
</dbReference>
<dbReference type="Proteomes" id="UP000290909">
    <property type="component" value="Chromosome"/>
</dbReference>
<dbReference type="PANTHER" id="PTHR43479">
    <property type="entry name" value="ACREF/ENVCD OPERON REPRESSOR-RELATED"/>
    <property type="match status" value="1"/>
</dbReference>
<dbReference type="PRINTS" id="PR00455">
    <property type="entry name" value="HTHTETR"/>
</dbReference>
<evidence type="ECO:0000256" key="1">
    <source>
        <dbReference type="ARBA" id="ARBA00023125"/>
    </source>
</evidence>
<organism evidence="4 5">
    <name type="scientific">Acholeplasma hippikon</name>
    <dbReference type="NCBI Taxonomy" id="264636"/>
    <lineage>
        <taxon>Bacteria</taxon>
        <taxon>Bacillati</taxon>
        <taxon>Mycoplasmatota</taxon>
        <taxon>Mollicutes</taxon>
        <taxon>Acholeplasmatales</taxon>
        <taxon>Acholeplasmataceae</taxon>
        <taxon>Acholeplasma</taxon>
    </lineage>
</organism>
<name>A0A449BK05_9MOLU</name>
<dbReference type="STRING" id="1408416.GCA_000702765_00059"/>
<dbReference type="PROSITE" id="PS01081">
    <property type="entry name" value="HTH_TETR_1"/>
    <property type="match status" value="1"/>
</dbReference>
<dbReference type="PROSITE" id="PS50977">
    <property type="entry name" value="HTH_TETR_2"/>
    <property type="match status" value="1"/>
</dbReference>
<dbReference type="GO" id="GO:0003677">
    <property type="term" value="F:DNA binding"/>
    <property type="evidence" value="ECO:0007669"/>
    <property type="project" value="UniProtKB-UniRule"/>
</dbReference>
<proteinExistence type="predicted"/>
<reference evidence="4 5" key="1">
    <citation type="submission" date="2019-01" db="EMBL/GenBank/DDBJ databases">
        <authorList>
            <consortium name="Pathogen Informatics"/>
        </authorList>
    </citation>
    <scope>NUCLEOTIDE SEQUENCE [LARGE SCALE GENOMIC DNA]</scope>
    <source>
        <strain evidence="4 5">NCTC10172</strain>
    </source>
</reference>
<dbReference type="InterPro" id="IPR023772">
    <property type="entry name" value="DNA-bd_HTH_TetR-type_CS"/>
</dbReference>
<evidence type="ECO:0000313" key="4">
    <source>
        <dbReference type="EMBL" id="VEU82723.1"/>
    </source>
</evidence>
<evidence type="ECO:0000256" key="2">
    <source>
        <dbReference type="PROSITE-ProRule" id="PRU00335"/>
    </source>
</evidence>
<dbReference type="InterPro" id="IPR001647">
    <property type="entry name" value="HTH_TetR"/>
</dbReference>
<feature type="domain" description="HTH tetR-type" evidence="3">
    <location>
        <begin position="15"/>
        <end position="75"/>
    </location>
</feature>
<gene>
    <name evidence="4" type="ORF">NCTC10172_00743</name>
</gene>
<keyword evidence="1 2" id="KW-0238">DNA-binding</keyword>
<dbReference type="PANTHER" id="PTHR43479:SF11">
    <property type="entry name" value="ACREF_ENVCD OPERON REPRESSOR-RELATED"/>
    <property type="match status" value="1"/>
</dbReference>
<evidence type="ECO:0000259" key="3">
    <source>
        <dbReference type="PROSITE" id="PS50977"/>
    </source>
</evidence>
<dbReference type="EMBL" id="LR215050">
    <property type="protein sequence ID" value="VEU82723.1"/>
    <property type="molecule type" value="Genomic_DNA"/>
</dbReference>
<dbReference type="AlphaFoldDB" id="A0A449BK05"/>
<keyword evidence="5" id="KW-1185">Reference proteome</keyword>
<protein>
    <submittedName>
        <fullName evidence="4">DNA-binding transcriptional repressor AcrR</fullName>
    </submittedName>
</protein>
<dbReference type="InterPro" id="IPR009057">
    <property type="entry name" value="Homeodomain-like_sf"/>
</dbReference>
<feature type="DNA-binding region" description="H-T-H motif" evidence="2">
    <location>
        <begin position="38"/>
        <end position="57"/>
    </location>
</feature>
<accession>A0A449BK05</accession>
<dbReference type="KEGG" id="ahk:NCTC10172_00743"/>
<sequence>MENSSITLPKTKTGYKSFNKIIEVSKKLFASNGYSSTSINEIIAQAEIATGTFYNYFEDKKAVYIYLLQDYGQKIKQRTREVLENSNTRYEIERAGLKAFIKFTIEDPLSYKIIWESLFVDEHLFESYYKDFSISYMKQLAKSQIKNEVDQDIDLETLSYVLMGIANFIGLQVQFKHNATDHDIERIIDNVMYILKNGMFGKK</sequence>
<dbReference type="Gene3D" id="1.10.357.10">
    <property type="entry name" value="Tetracycline Repressor, domain 2"/>
    <property type="match status" value="1"/>
</dbReference>